<evidence type="ECO:0000256" key="1">
    <source>
        <dbReference type="ARBA" id="ARBA00009209"/>
    </source>
</evidence>
<dbReference type="EC" id="3.2.1.-" evidence="6"/>
<keyword evidence="7" id="KW-0812">Transmembrane</keyword>
<reference evidence="8 9" key="1">
    <citation type="submission" date="2024-09" db="EMBL/GenBank/DDBJ databases">
        <authorList>
            <person name="Sun Q."/>
            <person name="Mori K."/>
        </authorList>
    </citation>
    <scope>NUCLEOTIDE SEQUENCE [LARGE SCALE GENOMIC DNA]</scope>
    <source>
        <strain evidence="8 9">TBRC 4575</strain>
    </source>
</reference>
<proteinExistence type="inferred from homology"/>
<feature type="active site" description="Nucleophile" evidence="5">
    <location>
        <position position="142"/>
    </location>
</feature>
<dbReference type="PRINTS" id="PR00735">
    <property type="entry name" value="GLHYDRLASE8"/>
</dbReference>
<keyword evidence="2" id="KW-0732">Signal</keyword>
<dbReference type="Gene3D" id="1.50.10.10">
    <property type="match status" value="1"/>
</dbReference>
<comment type="caution">
    <text evidence="8">The sequence shown here is derived from an EMBL/GenBank/DDBJ whole genome shotgun (WGS) entry which is preliminary data.</text>
</comment>
<evidence type="ECO:0000256" key="5">
    <source>
        <dbReference type="PROSITE-ProRule" id="PRU10058"/>
    </source>
</evidence>
<gene>
    <name evidence="8" type="ORF">ACFFGS_10330</name>
</gene>
<comment type="similarity">
    <text evidence="1 6">Belongs to the glycosyl hydrolase 8 (cellulase D) family.</text>
</comment>
<feature type="transmembrane region" description="Helical" evidence="7">
    <location>
        <begin position="7"/>
        <end position="27"/>
    </location>
</feature>
<keyword evidence="7" id="KW-0472">Membrane</keyword>
<dbReference type="Proteomes" id="UP001589855">
    <property type="component" value="Unassembled WGS sequence"/>
</dbReference>
<evidence type="ECO:0000256" key="7">
    <source>
        <dbReference type="SAM" id="Phobius"/>
    </source>
</evidence>
<organism evidence="8 9">
    <name type="scientific">Lactiplantibacillus plajomi</name>
    <dbReference type="NCBI Taxonomy" id="1457217"/>
    <lineage>
        <taxon>Bacteria</taxon>
        <taxon>Bacillati</taxon>
        <taxon>Bacillota</taxon>
        <taxon>Bacilli</taxon>
        <taxon>Lactobacillales</taxon>
        <taxon>Lactobacillaceae</taxon>
        <taxon>Lactiplantibacillus</taxon>
    </lineage>
</organism>
<dbReference type="RefSeq" id="WP_137644921.1">
    <property type="nucleotide sequence ID" value="NZ_BAABRM010000009.1"/>
</dbReference>
<protein>
    <recommendedName>
        <fullName evidence="6">Glucanase</fullName>
        <ecNumber evidence="6">3.2.1.-</ecNumber>
    </recommendedName>
</protein>
<evidence type="ECO:0000256" key="2">
    <source>
        <dbReference type="ARBA" id="ARBA00022729"/>
    </source>
</evidence>
<evidence type="ECO:0000256" key="4">
    <source>
        <dbReference type="ARBA" id="ARBA00023295"/>
    </source>
</evidence>
<keyword evidence="3 6" id="KW-0378">Hydrolase</keyword>
<keyword evidence="6" id="KW-0119">Carbohydrate metabolism</keyword>
<dbReference type="Pfam" id="PF01270">
    <property type="entry name" value="Glyco_hydro_8"/>
    <property type="match status" value="1"/>
</dbReference>
<dbReference type="EMBL" id="JBHLUK010000072">
    <property type="protein sequence ID" value="MFC0424517.1"/>
    <property type="molecule type" value="Genomic_DNA"/>
</dbReference>
<dbReference type="PROSITE" id="PS00812">
    <property type="entry name" value="GLYCOSYL_HYDROL_F8"/>
    <property type="match status" value="1"/>
</dbReference>
<dbReference type="InterPro" id="IPR002037">
    <property type="entry name" value="Glyco_hydro_8"/>
</dbReference>
<dbReference type="GO" id="GO:0016787">
    <property type="term" value="F:hydrolase activity"/>
    <property type="evidence" value="ECO:0007669"/>
    <property type="project" value="UniProtKB-KW"/>
</dbReference>
<sequence>MKRHRYQWLIAGLILIVTAVIGGVVWVNQPPKATETVKHRMVKTHYHNWKKTYLKGSDQAKFVVTNGAERHYQTLSEAQGYGMLIAVFAAQQDLDDRRTFDQLTRYYLAHRISADNPLMAWRQSRHGNEMVSGRSEQSSATDGDLDIAYALILADELWGSDGALNYAKLARKLIAAIGEREINPVTKLPQVGDWAAKSGFRDLLRPSDLITAYFRKFAAFTKDGSWTRVAQNSQRALKQLSSQHASGLMADFVTVSGPQLKFGTVEPKQVDSEYDHQYGFNACRIPWRVAYDYQMSQSPVSYEIVKKMLRFFKHEKQLGTVYSLTGQPLESYDNAAFTTPLAYAAYATNDHQLSERYAPELSKKLVKQGYYPATIHMVTLLTSGSINTK</sequence>
<keyword evidence="7" id="KW-1133">Transmembrane helix</keyword>
<evidence type="ECO:0000256" key="6">
    <source>
        <dbReference type="RuleBase" id="RU361167"/>
    </source>
</evidence>
<dbReference type="InterPro" id="IPR019834">
    <property type="entry name" value="Glyco_hydro_8_CS"/>
</dbReference>
<dbReference type="InterPro" id="IPR012341">
    <property type="entry name" value="6hp_glycosidase-like_sf"/>
</dbReference>
<dbReference type="InterPro" id="IPR008928">
    <property type="entry name" value="6-hairpin_glycosidase_sf"/>
</dbReference>
<accession>A0ABV6K4Z8</accession>
<evidence type="ECO:0000313" key="8">
    <source>
        <dbReference type="EMBL" id="MFC0424517.1"/>
    </source>
</evidence>
<keyword evidence="9" id="KW-1185">Reference proteome</keyword>
<evidence type="ECO:0000313" key="9">
    <source>
        <dbReference type="Proteomes" id="UP001589855"/>
    </source>
</evidence>
<keyword evidence="4 6" id="KW-0326">Glycosidase</keyword>
<keyword evidence="6" id="KW-0624">Polysaccharide degradation</keyword>
<dbReference type="SUPFAM" id="SSF48208">
    <property type="entry name" value="Six-hairpin glycosidases"/>
    <property type="match status" value="1"/>
</dbReference>
<name>A0ABV6K4Z8_9LACO</name>
<evidence type="ECO:0000256" key="3">
    <source>
        <dbReference type="ARBA" id="ARBA00022801"/>
    </source>
</evidence>